<keyword evidence="10" id="KW-1185">Reference proteome</keyword>
<dbReference type="AlphaFoldDB" id="A0A4S3JKX4"/>
<evidence type="ECO:0000256" key="3">
    <source>
        <dbReference type="ARBA" id="ARBA00022989"/>
    </source>
</evidence>
<feature type="transmembrane region" description="Helical" evidence="7">
    <location>
        <begin position="173"/>
        <end position="192"/>
    </location>
</feature>
<feature type="transmembrane region" description="Helical" evidence="7">
    <location>
        <begin position="43"/>
        <end position="68"/>
    </location>
</feature>
<evidence type="ECO:0000256" key="2">
    <source>
        <dbReference type="ARBA" id="ARBA00022692"/>
    </source>
</evidence>
<evidence type="ECO:0000313" key="9">
    <source>
        <dbReference type="EMBL" id="THC96216.1"/>
    </source>
</evidence>
<evidence type="ECO:0000256" key="1">
    <source>
        <dbReference type="ARBA" id="ARBA00004141"/>
    </source>
</evidence>
<evidence type="ECO:0000256" key="7">
    <source>
        <dbReference type="SAM" id="Phobius"/>
    </source>
</evidence>
<feature type="transmembrane region" description="Helical" evidence="7">
    <location>
        <begin position="122"/>
        <end position="143"/>
    </location>
</feature>
<dbReference type="EMBL" id="SOSA01000123">
    <property type="protein sequence ID" value="THC96216.1"/>
    <property type="molecule type" value="Genomic_DNA"/>
</dbReference>
<dbReference type="PANTHER" id="PTHR33048">
    <property type="entry name" value="PTH11-LIKE INTEGRAL MEMBRANE PROTEIN (AFU_ORTHOLOGUE AFUA_5G11245)"/>
    <property type="match status" value="1"/>
</dbReference>
<dbReference type="InterPro" id="IPR052337">
    <property type="entry name" value="SAT4-like"/>
</dbReference>
<proteinExistence type="inferred from homology"/>
<keyword evidence="4 7" id="KW-0472">Membrane</keyword>
<comment type="subcellular location">
    <subcellularLocation>
        <location evidence="1">Membrane</location>
        <topology evidence="1">Multi-pass membrane protein</topology>
    </subcellularLocation>
</comment>
<reference evidence="9 10" key="1">
    <citation type="submission" date="2019-03" db="EMBL/GenBank/DDBJ databases">
        <title>The genome sequence of a newly discovered highly antifungal drug resistant Aspergillus species, Aspergillus tanneri NIH 1004.</title>
        <authorList>
            <person name="Mounaud S."/>
            <person name="Singh I."/>
            <person name="Joardar V."/>
            <person name="Pakala S."/>
            <person name="Pakala S."/>
            <person name="Venepally P."/>
            <person name="Hoover J."/>
            <person name="Nierman W."/>
            <person name="Chung J."/>
            <person name="Losada L."/>
        </authorList>
    </citation>
    <scope>NUCLEOTIDE SEQUENCE [LARGE SCALE GENOMIC DNA]</scope>
    <source>
        <strain evidence="9 10">NIH1004</strain>
    </source>
</reference>
<evidence type="ECO:0000259" key="8">
    <source>
        <dbReference type="Pfam" id="PF20684"/>
    </source>
</evidence>
<organism evidence="9 10">
    <name type="scientific">Aspergillus tanneri</name>
    <dbReference type="NCBI Taxonomy" id="1220188"/>
    <lineage>
        <taxon>Eukaryota</taxon>
        <taxon>Fungi</taxon>
        <taxon>Dikarya</taxon>
        <taxon>Ascomycota</taxon>
        <taxon>Pezizomycotina</taxon>
        <taxon>Eurotiomycetes</taxon>
        <taxon>Eurotiomycetidae</taxon>
        <taxon>Eurotiales</taxon>
        <taxon>Aspergillaceae</taxon>
        <taxon>Aspergillus</taxon>
        <taxon>Aspergillus subgen. Circumdati</taxon>
    </lineage>
</organism>
<keyword evidence="3 7" id="KW-1133">Transmembrane helix</keyword>
<feature type="transmembrane region" description="Helical" evidence="7">
    <location>
        <begin position="204"/>
        <end position="226"/>
    </location>
</feature>
<comment type="similarity">
    <text evidence="5">Belongs to the SAT4 family.</text>
</comment>
<evidence type="ECO:0000256" key="6">
    <source>
        <dbReference type="SAM" id="MobiDB-lite"/>
    </source>
</evidence>
<gene>
    <name evidence="9" type="ORF">EYZ11_004294</name>
</gene>
<feature type="transmembrane region" description="Helical" evidence="7">
    <location>
        <begin position="12"/>
        <end position="31"/>
    </location>
</feature>
<protein>
    <recommendedName>
        <fullName evidence="8">Rhodopsin domain-containing protein</fullName>
    </recommendedName>
</protein>
<sequence>MSPSPRGKRMITIVSVLVGLSVISTFLRLIARVKRRAGFGVDDYLCVASTLLMLGMLVELILWCVIGGNGYHESTLDTTTLQTFYKIFLANQFTYFVLTPAVKISIVCFYRRIFTTPTFMRVTFWLNCLMAAWASAIFLACALQCRPLRAFWDKTVEGDCFDGRRYIIVNQSFNVVMEFIILGCPVPMIWSLHRSWREKLALNGVFALGGFVCFASIYRIVVLFYIDPTDTTCTASFLRFPSSAELTHVGTIYEATLWTHVEPSVGPTGTDRSGRGDFGPSASSEGVWSVQESRELGNLKDITVQTEIELEYDSARVE</sequence>
<dbReference type="Pfam" id="PF20684">
    <property type="entry name" value="Fung_rhodopsin"/>
    <property type="match status" value="1"/>
</dbReference>
<keyword evidence="2 7" id="KW-0812">Transmembrane</keyword>
<comment type="caution">
    <text evidence="9">The sequence shown here is derived from an EMBL/GenBank/DDBJ whole genome shotgun (WGS) entry which is preliminary data.</text>
</comment>
<dbReference type="VEuPathDB" id="FungiDB:EYZ11_004294"/>
<evidence type="ECO:0000313" key="10">
    <source>
        <dbReference type="Proteomes" id="UP000308092"/>
    </source>
</evidence>
<dbReference type="PANTHER" id="PTHR33048:SF163">
    <property type="entry name" value="INTEGRAL MEMBRANE PROTEIN (AFU_ORTHOLOGUE AFUA_8G05510)"/>
    <property type="match status" value="1"/>
</dbReference>
<evidence type="ECO:0000256" key="5">
    <source>
        <dbReference type="ARBA" id="ARBA00038359"/>
    </source>
</evidence>
<name>A0A4S3JKX4_9EURO</name>
<dbReference type="STRING" id="1220188.A0A4S3JKX4"/>
<feature type="transmembrane region" description="Helical" evidence="7">
    <location>
        <begin position="88"/>
        <end position="110"/>
    </location>
</feature>
<feature type="region of interest" description="Disordered" evidence="6">
    <location>
        <begin position="264"/>
        <end position="289"/>
    </location>
</feature>
<feature type="domain" description="Rhodopsin" evidence="8">
    <location>
        <begin position="27"/>
        <end position="266"/>
    </location>
</feature>
<dbReference type="InterPro" id="IPR049326">
    <property type="entry name" value="Rhodopsin_dom_fungi"/>
</dbReference>
<evidence type="ECO:0000256" key="4">
    <source>
        <dbReference type="ARBA" id="ARBA00023136"/>
    </source>
</evidence>
<accession>A0A4S3JKX4</accession>
<dbReference type="Proteomes" id="UP000308092">
    <property type="component" value="Unassembled WGS sequence"/>
</dbReference>
<dbReference type="GO" id="GO:0016020">
    <property type="term" value="C:membrane"/>
    <property type="evidence" value="ECO:0007669"/>
    <property type="project" value="UniProtKB-SubCell"/>
</dbReference>